<evidence type="ECO:0000313" key="2">
    <source>
        <dbReference type="EMBL" id="TMN21921.1"/>
    </source>
</evidence>
<accession>A0A5S3QL26</accession>
<dbReference type="InterPro" id="IPR015927">
    <property type="entry name" value="Peptidase_S24_S26A/B/C"/>
</dbReference>
<dbReference type="Pfam" id="PF00717">
    <property type="entry name" value="Peptidase_S24"/>
    <property type="match status" value="1"/>
</dbReference>
<dbReference type="OrthoDB" id="194368at2"/>
<dbReference type="SUPFAM" id="SSF51306">
    <property type="entry name" value="LexA/Signal peptidase"/>
    <property type="match status" value="1"/>
</dbReference>
<dbReference type="InterPro" id="IPR036286">
    <property type="entry name" value="LexA/Signal_pep-like_sf"/>
</dbReference>
<evidence type="ECO:0000259" key="1">
    <source>
        <dbReference type="Pfam" id="PF00717"/>
    </source>
</evidence>
<sequence length="310" mass="35610">MKKYHAVLKEYFENSGLSLTEIGNKLKEKGVQADISYLSRLKNNRTPPASEEINNAISEITGNNADYLNFIAGYERSPRIIQQYIENANKIEEDLNFLIEISLMDDDSFLLGDNEITEFFKSRGITDGSSKEYVDFSVNELELHEKSTLVNLLRKKSSIIKHTGEPKFTHSNFFSIEKLLKDDKIPLFNDIYGHGSYQSEDFLGYINAEDFTLSNPSEFISVVIQDDSLGAYNIKKNSKAVIYLTNEFNQEDIFLVSYLNNPARLRKIQTQDNLLLLRPLNSEMKIEVVERENAFIIGRLNEIQTTELFL</sequence>
<gene>
    <name evidence="2" type="ORF">FFL34_07175</name>
</gene>
<name>A0A5S3QL26_9BACI</name>
<dbReference type="Proteomes" id="UP000306980">
    <property type="component" value="Unassembled WGS sequence"/>
</dbReference>
<reference evidence="2 3" key="1">
    <citation type="submission" date="2019-05" db="EMBL/GenBank/DDBJ databases">
        <title>Genomic analysis of Lentibacillus sp. NKC220-2.</title>
        <authorList>
            <person name="Oh Y.J."/>
        </authorList>
    </citation>
    <scope>NUCLEOTIDE SEQUENCE [LARGE SCALE GENOMIC DNA]</scope>
    <source>
        <strain evidence="2 3">NKC220-2</strain>
    </source>
</reference>
<dbReference type="Gene3D" id="2.10.109.10">
    <property type="entry name" value="Umud Fragment, subunit A"/>
    <property type="match status" value="1"/>
</dbReference>
<dbReference type="RefSeq" id="WP_138602797.1">
    <property type="nucleotide sequence ID" value="NZ_VCIA01000001.1"/>
</dbReference>
<comment type="caution">
    <text evidence="2">The sequence shown here is derived from an EMBL/GenBank/DDBJ whole genome shotgun (WGS) entry which is preliminary data.</text>
</comment>
<feature type="domain" description="Peptidase S24/S26A/S26B/S26C" evidence="1">
    <location>
        <begin position="193"/>
        <end position="300"/>
    </location>
</feature>
<protein>
    <recommendedName>
        <fullName evidence="1">Peptidase S24/S26A/S26B/S26C domain-containing protein</fullName>
    </recommendedName>
</protein>
<evidence type="ECO:0000313" key="3">
    <source>
        <dbReference type="Proteomes" id="UP000306980"/>
    </source>
</evidence>
<dbReference type="EMBL" id="VCIA01000001">
    <property type="protein sequence ID" value="TMN21921.1"/>
    <property type="molecule type" value="Genomic_DNA"/>
</dbReference>
<organism evidence="2 3">
    <name type="scientific">Lentibacillus cibarius</name>
    <dbReference type="NCBI Taxonomy" id="2583219"/>
    <lineage>
        <taxon>Bacteria</taxon>
        <taxon>Bacillati</taxon>
        <taxon>Bacillota</taxon>
        <taxon>Bacilli</taxon>
        <taxon>Bacillales</taxon>
        <taxon>Bacillaceae</taxon>
        <taxon>Lentibacillus</taxon>
    </lineage>
</organism>
<proteinExistence type="predicted"/>
<dbReference type="AlphaFoldDB" id="A0A5S3QL26"/>